<dbReference type="PANTHER" id="PTHR10775:SF185">
    <property type="entry name" value="OS08G0208400 PROTEIN"/>
    <property type="match status" value="1"/>
</dbReference>
<sequence length="212" mass="24581">MRPVILTPWLCMKVTTFMMMLLIPSPKSPGKDIDVYLKPLIDDLIELWKRTNVKTIDTVIGYMTCTTCNKHTTSERVLSKTTYVGHRIFLNKKHKWTKSLGFNGQTEDIDPPRNFTRKDILTQLDLLPTREKGKHPSYGGVKIKRNPIVELNLSKRSIFYELKYWSFLTLKHNLDVMHIEKNVLESFLGTLLMNDKSKDTTKARQDLKALGI</sequence>
<dbReference type="Proteomes" id="UP001151760">
    <property type="component" value="Unassembled WGS sequence"/>
</dbReference>
<dbReference type="InterPro" id="IPR004242">
    <property type="entry name" value="Transposase_21"/>
</dbReference>
<feature type="signal peptide" evidence="1">
    <location>
        <begin position="1"/>
        <end position="30"/>
    </location>
</feature>
<dbReference type="PANTHER" id="PTHR10775">
    <property type="entry name" value="OS08G0208400 PROTEIN"/>
    <property type="match status" value="1"/>
</dbReference>
<dbReference type="EMBL" id="BQNB010008481">
    <property type="protein sequence ID" value="GJS49969.1"/>
    <property type="molecule type" value="Genomic_DNA"/>
</dbReference>
<evidence type="ECO:0000313" key="3">
    <source>
        <dbReference type="Proteomes" id="UP001151760"/>
    </source>
</evidence>
<gene>
    <name evidence="2" type="ORF">Tco_0600090</name>
</gene>
<keyword evidence="1" id="KW-0732">Signal</keyword>
<feature type="chain" id="PRO_5046769925" evidence="1">
    <location>
        <begin position="31"/>
        <end position="212"/>
    </location>
</feature>
<proteinExistence type="predicted"/>
<evidence type="ECO:0000256" key="1">
    <source>
        <dbReference type="SAM" id="SignalP"/>
    </source>
</evidence>
<organism evidence="2 3">
    <name type="scientific">Tanacetum coccineum</name>
    <dbReference type="NCBI Taxonomy" id="301880"/>
    <lineage>
        <taxon>Eukaryota</taxon>
        <taxon>Viridiplantae</taxon>
        <taxon>Streptophyta</taxon>
        <taxon>Embryophyta</taxon>
        <taxon>Tracheophyta</taxon>
        <taxon>Spermatophyta</taxon>
        <taxon>Magnoliopsida</taxon>
        <taxon>eudicotyledons</taxon>
        <taxon>Gunneridae</taxon>
        <taxon>Pentapetalae</taxon>
        <taxon>asterids</taxon>
        <taxon>campanulids</taxon>
        <taxon>Asterales</taxon>
        <taxon>Asteraceae</taxon>
        <taxon>Asteroideae</taxon>
        <taxon>Anthemideae</taxon>
        <taxon>Anthemidinae</taxon>
        <taxon>Tanacetum</taxon>
    </lineage>
</organism>
<comment type="caution">
    <text evidence="2">The sequence shown here is derived from an EMBL/GenBank/DDBJ whole genome shotgun (WGS) entry which is preliminary data.</text>
</comment>
<evidence type="ECO:0000313" key="2">
    <source>
        <dbReference type="EMBL" id="GJS49969.1"/>
    </source>
</evidence>
<accession>A0ABQ4WAV0</accession>
<reference evidence="2" key="2">
    <citation type="submission" date="2022-01" db="EMBL/GenBank/DDBJ databases">
        <authorList>
            <person name="Yamashiro T."/>
            <person name="Shiraishi A."/>
            <person name="Satake H."/>
            <person name="Nakayama K."/>
        </authorList>
    </citation>
    <scope>NUCLEOTIDE SEQUENCE</scope>
</reference>
<reference evidence="2" key="1">
    <citation type="journal article" date="2022" name="Int. J. Mol. Sci.">
        <title>Draft Genome of Tanacetum Coccineum: Genomic Comparison of Closely Related Tanacetum-Family Plants.</title>
        <authorList>
            <person name="Yamashiro T."/>
            <person name="Shiraishi A."/>
            <person name="Nakayama K."/>
            <person name="Satake H."/>
        </authorList>
    </citation>
    <scope>NUCLEOTIDE SEQUENCE</scope>
</reference>
<protein>
    <submittedName>
        <fullName evidence="2">Uncharacterized protein</fullName>
    </submittedName>
</protein>
<name>A0ABQ4WAV0_9ASTR</name>
<keyword evidence="3" id="KW-1185">Reference proteome</keyword>
<dbReference type="Pfam" id="PF02992">
    <property type="entry name" value="Transposase_21"/>
    <property type="match status" value="2"/>
</dbReference>